<feature type="non-terminal residue" evidence="1">
    <location>
        <position position="123"/>
    </location>
</feature>
<protein>
    <recommendedName>
        <fullName evidence="3">F-box domain-containing protein</fullName>
    </recommendedName>
</protein>
<dbReference type="EMBL" id="JARJCW010000003">
    <property type="protein sequence ID" value="KAJ7226959.1"/>
    <property type="molecule type" value="Genomic_DNA"/>
</dbReference>
<feature type="non-terminal residue" evidence="1">
    <location>
        <position position="1"/>
    </location>
</feature>
<name>A0AAD6YRW4_9AGAR</name>
<evidence type="ECO:0008006" key="3">
    <source>
        <dbReference type="Google" id="ProtNLM"/>
    </source>
</evidence>
<gene>
    <name evidence="1" type="ORF">GGX14DRAFT_331683</name>
</gene>
<dbReference type="Gene3D" id="1.20.1280.50">
    <property type="match status" value="1"/>
</dbReference>
<comment type="caution">
    <text evidence="1">The sequence shown here is derived from an EMBL/GenBank/DDBJ whole genome shotgun (WGS) entry which is preliminary data.</text>
</comment>
<proteinExistence type="predicted"/>
<reference evidence="1" key="1">
    <citation type="submission" date="2023-03" db="EMBL/GenBank/DDBJ databases">
        <title>Massive genome expansion in bonnet fungi (Mycena s.s.) driven by repeated elements and novel gene families across ecological guilds.</title>
        <authorList>
            <consortium name="Lawrence Berkeley National Laboratory"/>
            <person name="Harder C.B."/>
            <person name="Miyauchi S."/>
            <person name="Viragh M."/>
            <person name="Kuo A."/>
            <person name="Thoen E."/>
            <person name="Andreopoulos B."/>
            <person name="Lu D."/>
            <person name="Skrede I."/>
            <person name="Drula E."/>
            <person name="Henrissat B."/>
            <person name="Morin E."/>
            <person name="Kohler A."/>
            <person name="Barry K."/>
            <person name="LaButti K."/>
            <person name="Morin E."/>
            <person name="Salamov A."/>
            <person name="Lipzen A."/>
            <person name="Mereny Z."/>
            <person name="Hegedus B."/>
            <person name="Baldrian P."/>
            <person name="Stursova M."/>
            <person name="Weitz H."/>
            <person name="Taylor A."/>
            <person name="Grigoriev I.V."/>
            <person name="Nagy L.G."/>
            <person name="Martin F."/>
            <person name="Kauserud H."/>
        </authorList>
    </citation>
    <scope>NUCLEOTIDE SEQUENCE</scope>
    <source>
        <strain evidence="1">9144</strain>
    </source>
</reference>
<sequence length="123" mass="13643">HLGTNYVPTAEERTTLEDYCQRSVENIARVSKIIQGSCALHAALQERLDPYLALLSPVRALPPEILKEIFVECLPTSHCAIMHPFHSPLLLGRVCGAWRTIALSTPELWSSVHVVASPNLFSQ</sequence>
<dbReference type="AlphaFoldDB" id="A0AAD6YRW4"/>
<accession>A0AAD6YRW4</accession>
<evidence type="ECO:0000313" key="1">
    <source>
        <dbReference type="EMBL" id="KAJ7226959.1"/>
    </source>
</evidence>
<organism evidence="1 2">
    <name type="scientific">Mycena pura</name>
    <dbReference type="NCBI Taxonomy" id="153505"/>
    <lineage>
        <taxon>Eukaryota</taxon>
        <taxon>Fungi</taxon>
        <taxon>Dikarya</taxon>
        <taxon>Basidiomycota</taxon>
        <taxon>Agaricomycotina</taxon>
        <taxon>Agaricomycetes</taxon>
        <taxon>Agaricomycetidae</taxon>
        <taxon>Agaricales</taxon>
        <taxon>Marasmiineae</taxon>
        <taxon>Mycenaceae</taxon>
        <taxon>Mycena</taxon>
    </lineage>
</organism>
<dbReference type="Proteomes" id="UP001219525">
    <property type="component" value="Unassembled WGS sequence"/>
</dbReference>
<keyword evidence="2" id="KW-1185">Reference proteome</keyword>
<evidence type="ECO:0000313" key="2">
    <source>
        <dbReference type="Proteomes" id="UP001219525"/>
    </source>
</evidence>